<dbReference type="PANTHER" id="PTHR42643:SF30">
    <property type="entry name" value="IONOTROPIC RECEPTOR 40A-RELATED"/>
    <property type="match status" value="1"/>
</dbReference>
<dbReference type="EMBL" id="JAODUO010001374">
    <property type="protein sequence ID" value="KAK2165261.1"/>
    <property type="molecule type" value="Genomic_DNA"/>
</dbReference>
<comment type="caution">
    <text evidence="9">The sequence shown here is derived from an EMBL/GenBank/DDBJ whole genome shotgun (WGS) entry which is preliminary data.</text>
</comment>
<evidence type="ECO:0000256" key="6">
    <source>
        <dbReference type="ARBA" id="ARBA00023170"/>
    </source>
</evidence>
<accession>A0AAD9K666</accession>
<evidence type="ECO:0000256" key="4">
    <source>
        <dbReference type="ARBA" id="ARBA00022989"/>
    </source>
</evidence>
<dbReference type="Gene3D" id="1.10.287.70">
    <property type="match status" value="1"/>
</dbReference>
<dbReference type="Proteomes" id="UP001209878">
    <property type="component" value="Unassembled WGS sequence"/>
</dbReference>
<name>A0AAD9K666_RIDPI</name>
<feature type="transmembrane region" description="Helical" evidence="8">
    <location>
        <begin position="87"/>
        <end position="108"/>
    </location>
</feature>
<keyword evidence="3 8" id="KW-0812">Transmembrane</keyword>
<proteinExistence type="predicted"/>
<evidence type="ECO:0000256" key="2">
    <source>
        <dbReference type="ARBA" id="ARBA00022475"/>
    </source>
</evidence>
<evidence type="ECO:0000313" key="9">
    <source>
        <dbReference type="EMBL" id="KAK2165261.1"/>
    </source>
</evidence>
<keyword evidence="2" id="KW-1003">Cell membrane</keyword>
<gene>
    <name evidence="9" type="ORF">NP493_1376g01048</name>
</gene>
<protein>
    <submittedName>
        <fullName evidence="9">Uncharacterized protein</fullName>
    </submittedName>
</protein>
<organism evidence="9 10">
    <name type="scientific">Ridgeia piscesae</name>
    <name type="common">Tubeworm</name>
    <dbReference type="NCBI Taxonomy" id="27915"/>
    <lineage>
        <taxon>Eukaryota</taxon>
        <taxon>Metazoa</taxon>
        <taxon>Spiralia</taxon>
        <taxon>Lophotrochozoa</taxon>
        <taxon>Annelida</taxon>
        <taxon>Polychaeta</taxon>
        <taxon>Sedentaria</taxon>
        <taxon>Canalipalpata</taxon>
        <taxon>Sabellida</taxon>
        <taxon>Siboglinidae</taxon>
        <taxon>Ridgeia</taxon>
    </lineage>
</organism>
<comment type="subcellular location">
    <subcellularLocation>
        <location evidence="1">Cell membrane</location>
        <topology evidence="1">Multi-pass membrane protein</topology>
    </subcellularLocation>
</comment>
<evidence type="ECO:0000256" key="1">
    <source>
        <dbReference type="ARBA" id="ARBA00004651"/>
    </source>
</evidence>
<dbReference type="Gene3D" id="3.40.190.10">
    <property type="entry name" value="Periplasmic binding protein-like II"/>
    <property type="match status" value="1"/>
</dbReference>
<evidence type="ECO:0000256" key="5">
    <source>
        <dbReference type="ARBA" id="ARBA00023136"/>
    </source>
</evidence>
<keyword evidence="6" id="KW-0675">Receptor</keyword>
<reference evidence="9" key="1">
    <citation type="journal article" date="2023" name="Mol. Biol. Evol.">
        <title>Third-Generation Sequencing Reveals the Adaptive Role of the Epigenome in Three Deep-Sea Polychaetes.</title>
        <authorList>
            <person name="Perez M."/>
            <person name="Aroh O."/>
            <person name="Sun Y."/>
            <person name="Lan Y."/>
            <person name="Juniper S.K."/>
            <person name="Young C.R."/>
            <person name="Angers B."/>
            <person name="Qian P.Y."/>
        </authorList>
    </citation>
    <scope>NUCLEOTIDE SEQUENCE</scope>
    <source>
        <strain evidence="9">R07B-5</strain>
    </source>
</reference>
<sequence>MSCLTCTLYERVQRITTTTQWTRRICALSLSVLQVVDFAVAKFTVTEQRDAVIDYTYPFWQEPSGMIMRRPQRDYLTVYIGPFQADVWLALGLSLPLVGLALAAIVYVESTVVVGPESVNATRTVLEAMWVVFHMYFQQGASQLGVTGRQ</sequence>
<evidence type="ECO:0000256" key="7">
    <source>
        <dbReference type="ARBA" id="ARBA00023180"/>
    </source>
</evidence>
<keyword evidence="4 8" id="KW-1133">Transmembrane helix</keyword>
<dbReference type="PANTHER" id="PTHR42643">
    <property type="entry name" value="IONOTROPIC RECEPTOR 20A-RELATED"/>
    <property type="match status" value="1"/>
</dbReference>
<dbReference type="InterPro" id="IPR052192">
    <property type="entry name" value="Insect_Ionotropic_Sensory_Rcpt"/>
</dbReference>
<evidence type="ECO:0000256" key="8">
    <source>
        <dbReference type="SAM" id="Phobius"/>
    </source>
</evidence>
<keyword evidence="5 8" id="KW-0472">Membrane</keyword>
<dbReference type="AlphaFoldDB" id="A0AAD9K666"/>
<evidence type="ECO:0000256" key="3">
    <source>
        <dbReference type="ARBA" id="ARBA00022692"/>
    </source>
</evidence>
<keyword evidence="7" id="KW-0325">Glycoprotein</keyword>
<dbReference type="SUPFAM" id="SSF53850">
    <property type="entry name" value="Periplasmic binding protein-like II"/>
    <property type="match status" value="1"/>
</dbReference>
<dbReference type="GO" id="GO:0005886">
    <property type="term" value="C:plasma membrane"/>
    <property type="evidence" value="ECO:0007669"/>
    <property type="project" value="UniProtKB-SubCell"/>
</dbReference>
<keyword evidence="10" id="KW-1185">Reference proteome</keyword>
<evidence type="ECO:0000313" key="10">
    <source>
        <dbReference type="Proteomes" id="UP001209878"/>
    </source>
</evidence>